<organism evidence="3 4">
    <name type="scientific">Micromonospora maris</name>
    <dbReference type="NCBI Taxonomy" id="1003110"/>
    <lineage>
        <taxon>Bacteria</taxon>
        <taxon>Bacillati</taxon>
        <taxon>Actinomycetota</taxon>
        <taxon>Actinomycetes</taxon>
        <taxon>Micromonosporales</taxon>
        <taxon>Micromonosporaceae</taxon>
        <taxon>Micromonospora</taxon>
    </lineage>
</organism>
<keyword evidence="2" id="KW-1133">Transmembrane helix</keyword>
<keyword evidence="2" id="KW-0472">Membrane</keyword>
<protein>
    <submittedName>
        <fullName evidence="3">Uncharacterized protein</fullName>
    </submittedName>
</protein>
<name>A0A9X0LET2_9ACTN</name>
<feature type="region of interest" description="Disordered" evidence="1">
    <location>
        <begin position="188"/>
        <end position="220"/>
    </location>
</feature>
<evidence type="ECO:0000256" key="1">
    <source>
        <dbReference type="SAM" id="MobiDB-lite"/>
    </source>
</evidence>
<keyword evidence="4" id="KW-1185">Reference proteome</keyword>
<dbReference type="RefSeq" id="WP_013730825.1">
    <property type="nucleotide sequence ID" value="NZ_LMWI01000001.1"/>
</dbReference>
<gene>
    <name evidence="3" type="ORF">ADL17_00625</name>
</gene>
<sequence>MSYPEQVPVGRPGAVRLAVAVLAVMALGALGYALAGLIAFGGIGDRLRAAAAGSSQSGSEIDAMATLLRTSVLLSTVVSVLAGFLLAGLALGVAAGRSGARVGTWVVAGFGVSFGCCGLLVQLIQYVTPLNLRNDPSLTELFGLAADGYPSWWIPLTVTLSVAQVLGYLVVAVLLALPSVGPWFRRRSAPAATPPQPGGAPPYQPYPPPGAAPPPSYPPR</sequence>
<dbReference type="OMA" id="YPSWWIP"/>
<dbReference type="Proteomes" id="UP000053246">
    <property type="component" value="Unassembled WGS sequence"/>
</dbReference>
<feature type="transmembrane region" description="Helical" evidence="2">
    <location>
        <begin position="17"/>
        <end position="40"/>
    </location>
</feature>
<evidence type="ECO:0000313" key="4">
    <source>
        <dbReference type="Proteomes" id="UP000053246"/>
    </source>
</evidence>
<dbReference type="AlphaFoldDB" id="A0A9X0LET2"/>
<feature type="transmembrane region" description="Helical" evidence="2">
    <location>
        <begin position="102"/>
        <end position="124"/>
    </location>
</feature>
<evidence type="ECO:0000313" key="3">
    <source>
        <dbReference type="EMBL" id="KUJ47672.1"/>
    </source>
</evidence>
<feature type="compositionally biased region" description="Pro residues" evidence="1">
    <location>
        <begin position="192"/>
        <end position="220"/>
    </location>
</feature>
<proteinExistence type="predicted"/>
<evidence type="ECO:0000256" key="2">
    <source>
        <dbReference type="SAM" id="Phobius"/>
    </source>
</evidence>
<accession>A0A9X0LET2</accession>
<feature type="transmembrane region" description="Helical" evidence="2">
    <location>
        <begin position="72"/>
        <end position="95"/>
    </location>
</feature>
<comment type="caution">
    <text evidence="3">The sequence shown here is derived from an EMBL/GenBank/DDBJ whole genome shotgun (WGS) entry which is preliminary data.</text>
</comment>
<dbReference type="EMBL" id="LMWI01000001">
    <property type="protein sequence ID" value="KUJ47672.1"/>
    <property type="molecule type" value="Genomic_DNA"/>
</dbReference>
<keyword evidence="2" id="KW-0812">Transmembrane</keyword>
<reference evidence="3 4" key="1">
    <citation type="submission" date="2015-10" db="EMBL/GenBank/DDBJ databases">
        <authorList>
            <person name="Ju K.-S."/>
            <person name="Doroghazi J.R."/>
            <person name="Metcalf W.W."/>
        </authorList>
    </citation>
    <scope>NUCLEOTIDE SEQUENCE [LARGE SCALE GENOMIC DNA]</scope>
    <source>
        <strain evidence="3 4">NRRL B-24793</strain>
    </source>
</reference>
<feature type="transmembrane region" description="Helical" evidence="2">
    <location>
        <begin position="152"/>
        <end position="177"/>
    </location>
</feature>